<dbReference type="InterPro" id="IPR041628">
    <property type="entry name" value="ChlI/MoxR_AAA_lid"/>
</dbReference>
<dbReference type="Gene3D" id="3.40.50.300">
    <property type="entry name" value="P-loop containing nucleotide triphosphate hydrolases"/>
    <property type="match status" value="1"/>
</dbReference>
<dbReference type="Proteomes" id="UP000001975">
    <property type="component" value="Chromosome"/>
</dbReference>
<keyword evidence="4" id="KW-1185">Reference proteome</keyword>
<dbReference type="Pfam" id="PF17863">
    <property type="entry name" value="AAA_lid_2"/>
    <property type="match status" value="1"/>
</dbReference>
<dbReference type="EMBL" id="AM180088">
    <property type="protein sequence ID" value="CAJ53569.1"/>
    <property type="molecule type" value="Genomic_DNA"/>
</dbReference>
<evidence type="ECO:0000313" key="4">
    <source>
        <dbReference type="Proteomes" id="UP000001975"/>
    </source>
</evidence>
<dbReference type="SMART" id="SM00382">
    <property type="entry name" value="AAA"/>
    <property type="match status" value="1"/>
</dbReference>
<dbReference type="Pfam" id="PF07726">
    <property type="entry name" value="AAA_3"/>
    <property type="match status" value="1"/>
</dbReference>
<feature type="region of interest" description="Disordered" evidence="1">
    <location>
        <begin position="316"/>
        <end position="354"/>
    </location>
</feature>
<dbReference type="PANTHER" id="PTHR42759:SF1">
    <property type="entry name" value="MAGNESIUM-CHELATASE SUBUNIT CHLD"/>
    <property type="match status" value="1"/>
</dbReference>
<sequence length="354" mass="38544">MTSNVNNDTESQSASEPTRIYQSIQDAVGSVLIGQERLMRGLTVAILTGGHVLVEGVPGVGKTLAARLFATATGLEYGRIQMTPDVLPADVTGTQVYRETTGEFEFRRGPVFANVVVADEINRATPKTQSALLESMQEQTVTVGGETLSLPEPFIVIATQNPIEYEGTFALPEAQRDRFQLKLSVSAPERRKQLKLLDRFDDRPELSPDDITQSVSREQLLTAQAIVRDVYVATPVKEYIIDIIEATNNDETLTHGCSPRAAISLLSVAKAEAALQNRQYVIPGDVKSLATETLAHRVVLGTDAELSDLTTNSVLEDIMTETPTPEDIDPKSESESKSDIETNTDTESSIHDGE</sequence>
<dbReference type="HOGENOM" id="CLU_034716_2_0_2"/>
<dbReference type="PIRSF" id="PIRSF002849">
    <property type="entry name" value="AAA_ATPase_chaperone_MoxR_prd"/>
    <property type="match status" value="1"/>
</dbReference>
<evidence type="ECO:0000256" key="1">
    <source>
        <dbReference type="SAM" id="MobiDB-lite"/>
    </source>
</evidence>
<evidence type="ECO:0000259" key="2">
    <source>
        <dbReference type="SMART" id="SM00382"/>
    </source>
</evidence>
<dbReference type="GO" id="GO:0005524">
    <property type="term" value="F:ATP binding"/>
    <property type="evidence" value="ECO:0007669"/>
    <property type="project" value="InterPro"/>
</dbReference>
<organism evidence="3 4">
    <name type="scientific">Haloquadratum walsbyi (strain DSM 16790 / HBSQ001)</name>
    <dbReference type="NCBI Taxonomy" id="362976"/>
    <lineage>
        <taxon>Archaea</taxon>
        <taxon>Methanobacteriati</taxon>
        <taxon>Methanobacteriota</taxon>
        <taxon>Stenosarchaea group</taxon>
        <taxon>Halobacteria</taxon>
        <taxon>Halobacteriales</taxon>
        <taxon>Haloferacaceae</taxon>
        <taxon>Haloquadratum</taxon>
    </lineage>
</organism>
<protein>
    <submittedName>
        <fullName evidence="3">AAA-type ATPase (MoxR subfamily)</fullName>
    </submittedName>
</protein>
<feature type="domain" description="AAA+ ATPase" evidence="2">
    <location>
        <begin position="48"/>
        <end position="189"/>
    </location>
</feature>
<dbReference type="STRING" id="362976.HQ_3474A"/>
<gene>
    <name evidence="3" type="primary">moxR4</name>
    <name evidence="3" type="ordered locus">HQ_3474A</name>
</gene>
<dbReference type="InterPro" id="IPR027417">
    <property type="entry name" value="P-loop_NTPase"/>
</dbReference>
<reference evidence="3 4" key="1">
    <citation type="journal article" date="2006" name="BMC Genomics">
        <title>The genome of the square archaeon Haloquadratum walsbyi: life at the limits of water activity.</title>
        <authorList>
            <person name="Bolhuis H.H."/>
            <person name="Palm P.P."/>
            <person name="Wende A.W."/>
            <person name="Falb M.M."/>
            <person name="Rampp M.M."/>
            <person name="Rodriguez-Valera F.F."/>
            <person name="Pfeiffer F.F."/>
            <person name="Oesterhelt D.D."/>
        </authorList>
    </citation>
    <scope>NUCLEOTIDE SEQUENCE [LARGE SCALE GENOMIC DNA]</scope>
    <source>
        <strain evidence="4">DSM 16790 / HBSQ001</strain>
    </source>
</reference>
<dbReference type="GO" id="GO:0016887">
    <property type="term" value="F:ATP hydrolysis activity"/>
    <property type="evidence" value="ECO:0007669"/>
    <property type="project" value="InterPro"/>
</dbReference>
<dbReference type="InterPro" id="IPR050764">
    <property type="entry name" value="CbbQ/NirQ/NorQ/GpvN"/>
</dbReference>
<feature type="compositionally biased region" description="Basic and acidic residues" evidence="1">
    <location>
        <begin position="328"/>
        <end position="340"/>
    </location>
</feature>
<dbReference type="GeneID" id="4194300"/>
<dbReference type="InterPro" id="IPR011703">
    <property type="entry name" value="ATPase_AAA-3"/>
</dbReference>
<name>Q18EQ2_HALWD</name>
<evidence type="ECO:0000313" key="3">
    <source>
        <dbReference type="EMBL" id="CAJ53569.1"/>
    </source>
</evidence>
<dbReference type="KEGG" id="hwa:HQ_3474A"/>
<dbReference type="SUPFAM" id="SSF52540">
    <property type="entry name" value="P-loop containing nucleoside triphosphate hydrolases"/>
    <property type="match status" value="1"/>
</dbReference>
<dbReference type="AlphaFoldDB" id="Q18EQ2"/>
<proteinExistence type="predicted"/>
<dbReference type="InterPro" id="IPR003593">
    <property type="entry name" value="AAA+_ATPase"/>
</dbReference>
<dbReference type="eggNOG" id="arCOG00434">
    <property type="taxonomic scope" value="Archaea"/>
</dbReference>
<dbReference type="Gene3D" id="1.10.8.80">
    <property type="entry name" value="Magnesium chelatase subunit I, C-Terminal domain"/>
    <property type="match status" value="1"/>
</dbReference>
<dbReference type="RefSeq" id="WP_011572662.1">
    <property type="nucleotide sequence ID" value="NC_008212.1"/>
</dbReference>
<dbReference type="PANTHER" id="PTHR42759">
    <property type="entry name" value="MOXR FAMILY PROTEIN"/>
    <property type="match status" value="1"/>
</dbReference>
<accession>Q18EQ2</accession>